<reference evidence="11 12" key="1">
    <citation type="journal article" date="2017" name="Elife">
        <title>Extensive horizontal gene transfer in cheese-associated bacteria.</title>
        <authorList>
            <person name="Bonham K.S."/>
            <person name="Wolfe B.E."/>
            <person name="Dutton R.J."/>
        </authorList>
    </citation>
    <scope>NUCLEOTIDE SEQUENCE [LARGE SCALE GENOMIC DNA]</scope>
    <source>
        <strain evidence="11 12">738_8</strain>
    </source>
</reference>
<evidence type="ECO:0000256" key="2">
    <source>
        <dbReference type="ARBA" id="ARBA00022448"/>
    </source>
</evidence>
<protein>
    <recommendedName>
        <fullName evidence="10">ABC transmembrane type-1 domain-containing protein</fullName>
    </recommendedName>
</protein>
<dbReference type="GO" id="GO:0005886">
    <property type="term" value="C:plasma membrane"/>
    <property type="evidence" value="ECO:0007669"/>
    <property type="project" value="UniProtKB-SubCell"/>
</dbReference>
<keyword evidence="5 8" id="KW-0812">Transmembrane</keyword>
<keyword evidence="6 8" id="KW-1133">Transmembrane helix</keyword>
<keyword evidence="3" id="KW-1003">Cell membrane</keyword>
<evidence type="ECO:0000313" key="12">
    <source>
        <dbReference type="Proteomes" id="UP000217881"/>
    </source>
</evidence>
<dbReference type="EMBL" id="NRHA01000025">
    <property type="protein sequence ID" value="PCC52176.1"/>
    <property type="molecule type" value="Genomic_DNA"/>
</dbReference>
<evidence type="ECO:0000256" key="4">
    <source>
        <dbReference type="ARBA" id="ARBA00022519"/>
    </source>
</evidence>
<dbReference type="SUPFAM" id="SSF161098">
    <property type="entry name" value="MetI-like"/>
    <property type="match status" value="1"/>
</dbReference>
<dbReference type="InterPro" id="IPR035906">
    <property type="entry name" value="MetI-like_sf"/>
</dbReference>
<dbReference type="Gene3D" id="1.10.3720.10">
    <property type="entry name" value="MetI-like"/>
    <property type="match status" value="1"/>
</dbReference>
<keyword evidence="2 8" id="KW-0813">Transport</keyword>
<evidence type="ECO:0000256" key="8">
    <source>
        <dbReference type="RuleBase" id="RU363032"/>
    </source>
</evidence>
<dbReference type="PROSITE" id="PS50928">
    <property type="entry name" value="ABC_TM1"/>
    <property type="match status" value="1"/>
</dbReference>
<feature type="transmembrane region" description="Helical" evidence="8">
    <location>
        <begin position="108"/>
        <end position="128"/>
    </location>
</feature>
<feature type="domain" description="ABC transmembrane type-1" evidence="10">
    <location>
        <begin position="102"/>
        <end position="290"/>
    </location>
</feature>
<feature type="compositionally biased region" description="Basic and acidic residues" evidence="9">
    <location>
        <begin position="28"/>
        <end position="39"/>
    </location>
</feature>
<dbReference type="CDD" id="cd06261">
    <property type="entry name" value="TM_PBP2"/>
    <property type="match status" value="1"/>
</dbReference>
<dbReference type="Proteomes" id="UP000217881">
    <property type="component" value="Unassembled WGS sequence"/>
</dbReference>
<comment type="subcellular location">
    <subcellularLocation>
        <location evidence="1">Cell inner membrane</location>
        <topology evidence="1">Multi-pass membrane protein</topology>
    </subcellularLocation>
    <subcellularLocation>
        <location evidence="8">Cell membrane</location>
        <topology evidence="8">Multi-pass membrane protein</topology>
    </subcellularLocation>
</comment>
<feature type="transmembrane region" description="Helical" evidence="8">
    <location>
        <begin position="181"/>
        <end position="200"/>
    </location>
</feature>
<sequence>MGQGRRIGSCHTGHGRSSVPASVPHGQGDGHQDRKDRGRTVNKSRVTLWTACVFVGLWLIAPTLIVIPMSFNEQRSLAFPPKGFSLRWFENFFSDAQWIGGFLNSVQIALLTAVLATVLGTLAAYGLSKVKGIRESIGRNFLVIPMIIPSVIFGVGLYSLFLRLGLVGTLPGFLLAHTALAVPYVVVTVGSTLAAYNVSLERAAWVCGANKFRAFIGVTVPMLMPGILSGAFFAFITSFDEVVVSMFISSPYLQTLPVTMFAGMQREVDPTIAAAATLIMITTTAAAIGGILSQHLKRKRT</sequence>
<keyword evidence="4" id="KW-0997">Cell inner membrane</keyword>
<evidence type="ECO:0000256" key="1">
    <source>
        <dbReference type="ARBA" id="ARBA00004429"/>
    </source>
</evidence>
<accession>A0A2A3ZKU6</accession>
<dbReference type="Pfam" id="PF00528">
    <property type="entry name" value="BPD_transp_1"/>
    <property type="match status" value="1"/>
</dbReference>
<name>A0A2A3ZKU6_BREAU</name>
<evidence type="ECO:0000256" key="7">
    <source>
        <dbReference type="ARBA" id="ARBA00023136"/>
    </source>
</evidence>
<feature type="transmembrane region" description="Helical" evidence="8">
    <location>
        <begin position="46"/>
        <end position="71"/>
    </location>
</feature>
<evidence type="ECO:0000256" key="3">
    <source>
        <dbReference type="ARBA" id="ARBA00022475"/>
    </source>
</evidence>
<feature type="transmembrane region" description="Helical" evidence="8">
    <location>
        <begin position="140"/>
        <end position="161"/>
    </location>
</feature>
<evidence type="ECO:0000256" key="6">
    <source>
        <dbReference type="ARBA" id="ARBA00022989"/>
    </source>
</evidence>
<gene>
    <name evidence="11" type="ORF">CIK59_17400</name>
</gene>
<evidence type="ECO:0000313" key="11">
    <source>
        <dbReference type="EMBL" id="PCC52176.1"/>
    </source>
</evidence>
<comment type="similarity">
    <text evidence="8">Belongs to the binding-protein-dependent transport system permease family.</text>
</comment>
<feature type="region of interest" description="Disordered" evidence="9">
    <location>
        <begin position="1"/>
        <end position="39"/>
    </location>
</feature>
<dbReference type="PANTHER" id="PTHR43357:SF4">
    <property type="entry name" value="INNER MEMBRANE ABC TRANSPORTER PERMEASE PROTEIN YDCV"/>
    <property type="match status" value="1"/>
</dbReference>
<evidence type="ECO:0000256" key="5">
    <source>
        <dbReference type="ARBA" id="ARBA00022692"/>
    </source>
</evidence>
<proteinExistence type="inferred from homology"/>
<dbReference type="GO" id="GO:0055085">
    <property type="term" value="P:transmembrane transport"/>
    <property type="evidence" value="ECO:0007669"/>
    <property type="project" value="InterPro"/>
</dbReference>
<feature type="transmembrane region" description="Helical" evidence="8">
    <location>
        <begin position="272"/>
        <end position="292"/>
    </location>
</feature>
<keyword evidence="7 8" id="KW-0472">Membrane</keyword>
<evidence type="ECO:0000259" key="10">
    <source>
        <dbReference type="PROSITE" id="PS50928"/>
    </source>
</evidence>
<dbReference type="AlphaFoldDB" id="A0A2A3ZKU6"/>
<organism evidence="11 12">
    <name type="scientific">Brevibacterium aurantiacum</name>
    <dbReference type="NCBI Taxonomy" id="273384"/>
    <lineage>
        <taxon>Bacteria</taxon>
        <taxon>Bacillati</taxon>
        <taxon>Actinomycetota</taxon>
        <taxon>Actinomycetes</taxon>
        <taxon>Micrococcales</taxon>
        <taxon>Brevibacteriaceae</taxon>
        <taxon>Brevibacterium</taxon>
    </lineage>
</organism>
<dbReference type="PANTHER" id="PTHR43357">
    <property type="entry name" value="INNER MEMBRANE ABC TRANSPORTER PERMEASE PROTEIN YDCV"/>
    <property type="match status" value="1"/>
</dbReference>
<comment type="caution">
    <text evidence="11">The sequence shown here is derived from an EMBL/GenBank/DDBJ whole genome shotgun (WGS) entry which is preliminary data.</text>
</comment>
<feature type="transmembrane region" description="Helical" evidence="8">
    <location>
        <begin position="212"/>
        <end position="236"/>
    </location>
</feature>
<dbReference type="InterPro" id="IPR000515">
    <property type="entry name" value="MetI-like"/>
</dbReference>
<evidence type="ECO:0000256" key="9">
    <source>
        <dbReference type="SAM" id="MobiDB-lite"/>
    </source>
</evidence>